<protein>
    <recommendedName>
        <fullName evidence="3">Lipoprotein</fullName>
    </recommendedName>
</protein>
<accession>A0ABU4KDN7</accession>
<gene>
    <name evidence="1" type="ORF">R2363_25130</name>
</gene>
<dbReference type="EMBL" id="JAWJZF010000441">
    <property type="protein sequence ID" value="MDX2295450.1"/>
    <property type="molecule type" value="Genomic_DNA"/>
</dbReference>
<reference evidence="1 2" key="1">
    <citation type="submission" date="2023-10" db="EMBL/GenBank/DDBJ databases">
        <authorList>
            <person name="Wang X.X."/>
        </authorList>
    </citation>
    <scope>NUCLEOTIDE SEQUENCE [LARGE SCALE GENOMIC DNA]</scope>
    <source>
        <strain evidence="1 2">NBRC 12816</strain>
    </source>
</reference>
<evidence type="ECO:0000313" key="1">
    <source>
        <dbReference type="EMBL" id="MDX2295450.1"/>
    </source>
</evidence>
<organism evidence="1 2">
    <name type="scientific">Streptomyces roseolus</name>
    <dbReference type="NCBI Taxonomy" id="67358"/>
    <lineage>
        <taxon>Bacteria</taxon>
        <taxon>Bacillati</taxon>
        <taxon>Actinomycetota</taxon>
        <taxon>Actinomycetes</taxon>
        <taxon>Kitasatosporales</taxon>
        <taxon>Streptomycetaceae</taxon>
        <taxon>Streptomyces</taxon>
    </lineage>
</organism>
<comment type="caution">
    <text evidence="1">The sequence shown here is derived from an EMBL/GenBank/DDBJ whole genome shotgun (WGS) entry which is preliminary data.</text>
</comment>
<name>A0ABU4KDN7_9ACTN</name>
<keyword evidence="2" id="KW-1185">Reference proteome</keyword>
<dbReference type="Proteomes" id="UP001278571">
    <property type="component" value="Unassembled WGS sequence"/>
</dbReference>
<dbReference type="RefSeq" id="WP_319011655.1">
    <property type="nucleotide sequence ID" value="NZ_JAWJZF010000441.1"/>
</dbReference>
<sequence>MGKLRKSLTAAVVAGLFFGGAGVAVADSWKGLKMRSSGVFFKGSYKWEPRFVHHGGFHVDGNLKDSDPGDGHNVYLRARVEAYGWTRVKGVQKKTVHVDHVFFDGAMLETGQARIQACRDRGSLRPDNCSKLREFHR</sequence>
<proteinExistence type="predicted"/>
<evidence type="ECO:0000313" key="2">
    <source>
        <dbReference type="Proteomes" id="UP001278571"/>
    </source>
</evidence>
<evidence type="ECO:0008006" key="3">
    <source>
        <dbReference type="Google" id="ProtNLM"/>
    </source>
</evidence>